<keyword evidence="3" id="KW-1133">Transmembrane helix</keyword>
<evidence type="ECO:0000256" key="3">
    <source>
        <dbReference type="SAM" id="Phobius"/>
    </source>
</evidence>
<feature type="coiled-coil region" evidence="2">
    <location>
        <begin position="131"/>
        <end position="162"/>
    </location>
</feature>
<dbReference type="Proteomes" id="UP000028602">
    <property type="component" value="Unassembled WGS sequence"/>
</dbReference>
<dbReference type="eggNOG" id="COG0845">
    <property type="taxonomic scope" value="Bacteria"/>
</dbReference>
<dbReference type="AlphaFoldDB" id="A0A085JPD0"/>
<dbReference type="PANTHER" id="PTHR30386:SF28">
    <property type="entry name" value="EXPORTED PROTEIN"/>
    <property type="match status" value="1"/>
</dbReference>
<comment type="caution">
    <text evidence="5">The sequence shown here is derived from an EMBL/GenBank/DDBJ whole genome shotgun (WGS) entry which is preliminary data.</text>
</comment>
<evidence type="ECO:0000313" key="6">
    <source>
        <dbReference type="Proteomes" id="UP000028602"/>
    </source>
</evidence>
<dbReference type="EMBL" id="JMPR01000008">
    <property type="protein sequence ID" value="KFD22326.1"/>
    <property type="molecule type" value="Genomic_DNA"/>
</dbReference>
<dbReference type="InterPro" id="IPR058625">
    <property type="entry name" value="MdtA-like_BSH"/>
</dbReference>
<keyword evidence="2" id="KW-0175">Coiled coil</keyword>
<keyword evidence="3" id="KW-0472">Membrane</keyword>
<gene>
    <name evidence="5" type="primary">cvaA</name>
    <name evidence="5" type="ORF">GTPT_0500</name>
</gene>
<feature type="domain" description="Multidrug resistance protein MdtA-like barrel-sandwich hybrid" evidence="4">
    <location>
        <begin position="72"/>
        <end position="293"/>
    </location>
</feature>
<dbReference type="OrthoDB" id="9775513at2"/>
<evidence type="ECO:0000256" key="2">
    <source>
        <dbReference type="SAM" id="Coils"/>
    </source>
</evidence>
<reference evidence="5 6" key="1">
    <citation type="submission" date="2014-05" db="EMBL/GenBank/DDBJ databases">
        <title>ATOL: Assembling a taxonomically balanced genome-scale reconstruction of the evolutionary history of the Enterobacteriaceae.</title>
        <authorList>
            <person name="Plunkett G.III."/>
            <person name="Neeno-Eckwall E.C."/>
            <person name="Glasner J.D."/>
            <person name="Perna N.T."/>
        </authorList>
    </citation>
    <scope>NUCLEOTIDE SEQUENCE [LARGE SCALE GENOMIC DNA]</scope>
    <source>
        <strain evidence="5 6">ATCC 33301</strain>
    </source>
</reference>
<evidence type="ECO:0000313" key="5">
    <source>
        <dbReference type="EMBL" id="KFD22326.1"/>
    </source>
</evidence>
<feature type="transmembrane region" description="Helical" evidence="3">
    <location>
        <begin position="23"/>
        <end position="51"/>
    </location>
</feature>
<dbReference type="InterPro" id="IPR050739">
    <property type="entry name" value="MFP"/>
</dbReference>
<proteinExistence type="inferred from homology"/>
<sequence>MEGNSIFREEALRHLRTQWLGKALLISACPAWLVVLFSAFFFSVIIGGLLFGEYTRRVNVGGEIISREQAITIYSPWQGVISGKYFDTGQQVKKGEPLYEIDVSKTTLNGNVSLRGVEAIRQQLVLIDEIIKKINRNKISARENLQQQLEKYKKAHKDSLALMDSSTRGLQDMKKSMGNYDDYLKRGLINKEQFNNQRYLFYQQQSAWQSLNTQAIQESLQIINLETEIATKSADFDNQSAEYALKRSELERQLAEVNASGTLIINAPEDGTIENMVYTVGQMVSTGDSLAQVMPAGDPDFSLILWLTDSSLPYVSPGDSVNLRFEAYPFEKFGQFPGKIRSVSQIPAGQKELAMYSSSATGISQGVTQSYYKTIVALESGDFRFQGKPMSWSNGMKAETTLFLESRPLYQWILAPYYDIRRSLSGPLHE</sequence>
<dbReference type="PRINTS" id="PR01490">
    <property type="entry name" value="RTXTOXIND"/>
</dbReference>
<dbReference type="PANTHER" id="PTHR30386">
    <property type="entry name" value="MEMBRANE FUSION SUBUNIT OF EMRAB-TOLC MULTIDRUG EFFLUX PUMP"/>
    <property type="match status" value="1"/>
</dbReference>
<keyword evidence="3" id="KW-0812">Transmembrane</keyword>
<accession>A0A085JPD0</accession>
<name>A0A085JPD0_9GAMM</name>
<dbReference type="RefSeq" id="WP_025901568.1">
    <property type="nucleotide sequence ID" value="NZ_ATMJ01000047.1"/>
</dbReference>
<evidence type="ECO:0000259" key="4">
    <source>
        <dbReference type="Pfam" id="PF25917"/>
    </source>
</evidence>
<protein>
    <submittedName>
        <fullName evidence="5">Putative secretion protein</fullName>
    </submittedName>
</protein>
<organism evidence="5 6">
    <name type="scientific">Tatumella ptyseos ATCC 33301</name>
    <dbReference type="NCBI Taxonomy" id="1005995"/>
    <lineage>
        <taxon>Bacteria</taxon>
        <taxon>Pseudomonadati</taxon>
        <taxon>Pseudomonadota</taxon>
        <taxon>Gammaproteobacteria</taxon>
        <taxon>Enterobacterales</taxon>
        <taxon>Erwiniaceae</taxon>
        <taxon>Tatumella</taxon>
    </lineage>
</organism>
<comment type="similarity">
    <text evidence="1">Belongs to the membrane fusion protein (MFP) (TC 8.A.1) family.</text>
</comment>
<evidence type="ECO:0000256" key="1">
    <source>
        <dbReference type="ARBA" id="ARBA00009477"/>
    </source>
</evidence>
<dbReference type="Pfam" id="PF25917">
    <property type="entry name" value="BSH_RND"/>
    <property type="match status" value="1"/>
</dbReference>
<keyword evidence="6" id="KW-1185">Reference proteome</keyword>
<dbReference type="Gene3D" id="2.40.50.100">
    <property type="match status" value="1"/>
</dbReference>